<dbReference type="RefSeq" id="WP_044526375.1">
    <property type="nucleotide sequence ID" value="NZ_CP009440.1"/>
</dbReference>
<protein>
    <submittedName>
        <fullName evidence="1">Loader and inhibitor of phage G40P family protein</fullName>
    </submittedName>
</protein>
<dbReference type="Gene3D" id="1.10.8.200">
    <property type="entry name" value="Replisome organizer (g39p helicase loader/inhibitor protein)"/>
    <property type="match status" value="1"/>
</dbReference>
<proteinExistence type="predicted"/>
<evidence type="ECO:0000313" key="2">
    <source>
        <dbReference type="Proteomes" id="UP000031830"/>
    </source>
</evidence>
<name>A0A0B6CS84_9GAMM</name>
<dbReference type="AlphaFoldDB" id="A0A0B6CS84"/>
<dbReference type="KEGG" id="fpz:LA55_1245"/>
<dbReference type="OrthoDB" id="9966566at2"/>
<dbReference type="Proteomes" id="UP000031830">
    <property type="component" value="Chromosome"/>
</dbReference>
<reference evidence="1 2" key="1">
    <citation type="journal article" date="2015" name="Genome Announc.">
        <title>Genome sequencing of 18 francisella strains to aid in assay development and testing.</title>
        <authorList>
            <person name="Johnson S.L."/>
            <person name="Daligault H.E."/>
            <person name="Davenport K.W."/>
            <person name="Coyne S.R."/>
            <person name="Frey K.G."/>
            <person name="Koroleva G.I."/>
            <person name="Broomall S.M."/>
            <person name="Bishop-Lilly K.A."/>
            <person name="Bruce D.C."/>
            <person name="Chertkov O."/>
            <person name="Freitas T."/>
            <person name="Jaissle J."/>
            <person name="Ladner J.T."/>
            <person name="Rosenzweig C.N."/>
            <person name="Gibbons H.S."/>
            <person name="Palacios G.F."/>
            <person name="Redden C.L."/>
            <person name="Xu Y."/>
            <person name="Minogue T.D."/>
            <person name="Chain P.S."/>
        </authorList>
    </citation>
    <scope>NUCLEOTIDE SEQUENCE [LARGE SCALE GENOMIC DNA]</scope>
    <source>
        <strain evidence="1 2">GA01-2794</strain>
    </source>
</reference>
<dbReference type="EMBL" id="CP009440">
    <property type="protein sequence ID" value="AJI53339.1"/>
    <property type="molecule type" value="Genomic_DNA"/>
</dbReference>
<gene>
    <name evidence="1" type="ORF">LA55_1245</name>
</gene>
<organism evidence="1 2">
    <name type="scientific">Francisella philomiragia</name>
    <dbReference type="NCBI Taxonomy" id="28110"/>
    <lineage>
        <taxon>Bacteria</taxon>
        <taxon>Pseudomonadati</taxon>
        <taxon>Pseudomonadota</taxon>
        <taxon>Gammaproteobacteria</taxon>
        <taxon>Thiotrichales</taxon>
        <taxon>Francisellaceae</taxon>
        <taxon>Francisella</taxon>
    </lineage>
</organism>
<evidence type="ECO:0000313" key="1">
    <source>
        <dbReference type="EMBL" id="AJI53339.1"/>
    </source>
</evidence>
<sequence length="209" mass="24845">MTREETKKLLNLIGSTYNNCFKTYDKEQKQLLIESWYAVMYRYDQKDVFRALQNYVEVHTTQPKIAHIKEELNILQAQRHSSYKRVQDETRLDSTAKLTRQNLIELVRREFYPQMCMNMPEELKQQLNQQNSHESVEKFASAVWSLVMSVDLQVYHVEMALGTLRGTKFTFKQFMKTLIENYEFAEKLMEAPNKLQACKENILKELKVA</sequence>
<accession>A0A0B6CS84</accession>